<dbReference type="Proteomes" id="UP000280228">
    <property type="component" value="Chromosome"/>
</dbReference>
<proteinExistence type="predicted"/>
<dbReference type="EMBL" id="CP034662">
    <property type="protein sequence ID" value="AZQ93056.1"/>
    <property type="molecule type" value="Genomic_DNA"/>
</dbReference>
<organism evidence="1 2">
    <name type="scientific">Moraxella catarrhalis</name>
    <name type="common">Branhamella catarrhalis</name>
    <dbReference type="NCBI Taxonomy" id="480"/>
    <lineage>
        <taxon>Bacteria</taxon>
        <taxon>Pseudomonadati</taxon>
        <taxon>Pseudomonadota</taxon>
        <taxon>Gammaproteobacteria</taxon>
        <taxon>Moraxellales</taxon>
        <taxon>Moraxellaceae</taxon>
        <taxon>Moraxella</taxon>
    </lineage>
</organism>
<sequence>MMALQCSINLSYLLTKILVNKAHFSIPDDGIYPKNLKILSKYCPIIGLLKLRKSC</sequence>
<protein>
    <submittedName>
        <fullName evidence="1">Uncharacterized protein</fullName>
    </submittedName>
</protein>
<reference evidence="1 2" key="1">
    <citation type="submission" date="2018-12" db="EMBL/GenBank/DDBJ databases">
        <title>Persistence of Moraxella catarrhalis in Chronic Obstructive Pulmonary Disease and Regulation of the Hag/MID Adhesin.</title>
        <authorList>
            <person name="Murphy T."/>
            <person name="Zhao X."/>
            <person name="Vyas G."/>
            <person name="Aluvathingal J."/>
            <person name="Nadendla S."/>
            <person name="Tallon L."/>
            <person name="Tettelin H."/>
        </authorList>
    </citation>
    <scope>NUCLEOTIDE SEQUENCE [LARGE SCALE GENOMIC DNA]</scope>
    <source>
        <strain evidence="1 2">46P58B1</strain>
    </source>
</reference>
<name>A0A3Q9GFM5_MORCA</name>
<dbReference type="AlphaFoldDB" id="A0A3Q9GFM5"/>
<gene>
    <name evidence="1" type="ORF">EJK53_1142</name>
</gene>
<accession>A0A3Q9GFM5</accession>
<evidence type="ECO:0000313" key="2">
    <source>
        <dbReference type="Proteomes" id="UP000280228"/>
    </source>
</evidence>
<evidence type="ECO:0000313" key="1">
    <source>
        <dbReference type="EMBL" id="AZQ93056.1"/>
    </source>
</evidence>